<evidence type="ECO:0000313" key="2">
    <source>
        <dbReference type="Proteomes" id="UP000017248"/>
    </source>
</evidence>
<dbReference type="AlphaFoldDB" id="U6F2X3"/>
<organism evidence="1 2">
    <name type="scientific">Lactobacillus helveticus CIRM-BIA 951</name>
    <dbReference type="NCBI Taxonomy" id="1226334"/>
    <lineage>
        <taxon>Bacteria</taxon>
        <taxon>Bacillati</taxon>
        <taxon>Bacillota</taxon>
        <taxon>Bacilli</taxon>
        <taxon>Lactobacillales</taxon>
        <taxon>Lactobacillaceae</taxon>
        <taxon>Lactobacillus</taxon>
    </lineage>
</organism>
<name>U6F2X3_LACHE</name>
<evidence type="ECO:0000313" key="1">
    <source>
        <dbReference type="EMBL" id="CDI57324.1"/>
    </source>
</evidence>
<proteinExistence type="predicted"/>
<sequence length="78" mass="9065">MSDDGYVLWTPYRKNMQGAKKHNNHQLMAVRRTIESDFALLSYYNAANNRARSLAGFQELLEVAVLAYNMAYCLERFN</sequence>
<dbReference type="Proteomes" id="UP000017248">
    <property type="component" value="Unassembled WGS sequence"/>
</dbReference>
<comment type="caution">
    <text evidence="1">The sequence shown here is derived from an EMBL/GenBank/DDBJ whole genome shotgun (WGS) entry which is preliminary data.</text>
</comment>
<gene>
    <name evidence="1" type="ORF">LHCIRMBIA951_01438</name>
</gene>
<dbReference type="EMBL" id="CBUK010000007">
    <property type="protein sequence ID" value="CDI57324.1"/>
    <property type="molecule type" value="Genomic_DNA"/>
</dbReference>
<reference evidence="1" key="1">
    <citation type="submission" date="2013-09" db="EMBL/GenBank/DDBJ databases">
        <title>Draft Genome Sequence of five Lactobacillus helveticus strains CIRM-BIA 101T, 103, 104, 951 and 953 isolated from milk product.</title>
        <authorList>
            <person name="Valence F."/>
            <person name="Chuat V."/>
            <person name="Ma L."/>
            <person name="Creno S."/>
            <person name="Falentin H."/>
            <person name="Lortal S."/>
            <person name="Bizet C."/>
            <person name="Clermont D."/>
            <person name="Loux V."/>
            <person name="Bouchier C."/>
            <person name="Cousin S."/>
        </authorList>
    </citation>
    <scope>NUCLEOTIDE SEQUENCE [LARGE SCALE GENOMIC DNA]</scope>
    <source>
        <strain evidence="1">CIRM-BIA 951</strain>
    </source>
</reference>
<dbReference type="HOGENOM" id="CLU_190781_0_0_9"/>
<keyword evidence="2" id="KW-1185">Reference proteome</keyword>
<protein>
    <submittedName>
        <fullName evidence="1">Transposase</fullName>
    </submittedName>
</protein>
<accession>U6F2X3</accession>